<reference evidence="4" key="1">
    <citation type="submission" date="2017-02" db="UniProtKB">
        <authorList>
            <consortium name="WormBaseParasite"/>
        </authorList>
    </citation>
    <scope>IDENTIFICATION</scope>
</reference>
<name>A0A0N4V2W6_ENTVE</name>
<sequence>MPDPPEAQCPNTSPEQVLRTQAQRGNIFNEDPTQTILLWITGLCTAEHPSGAQRPREGTDAELPIKALRNHKQGRNHQTSVPSGKTPFANPQIGAAAAERPPAPVKSPCYVHLSVCLS</sequence>
<reference evidence="2 3" key="2">
    <citation type="submission" date="2018-10" db="EMBL/GenBank/DDBJ databases">
        <authorList>
            <consortium name="Pathogen Informatics"/>
        </authorList>
    </citation>
    <scope>NUCLEOTIDE SEQUENCE [LARGE SCALE GENOMIC DNA]</scope>
</reference>
<organism evidence="4">
    <name type="scientific">Enterobius vermicularis</name>
    <name type="common">Human pinworm</name>
    <dbReference type="NCBI Taxonomy" id="51028"/>
    <lineage>
        <taxon>Eukaryota</taxon>
        <taxon>Metazoa</taxon>
        <taxon>Ecdysozoa</taxon>
        <taxon>Nematoda</taxon>
        <taxon>Chromadorea</taxon>
        <taxon>Rhabditida</taxon>
        <taxon>Spirurina</taxon>
        <taxon>Oxyuridomorpha</taxon>
        <taxon>Oxyuroidea</taxon>
        <taxon>Oxyuridae</taxon>
        <taxon>Enterobius</taxon>
    </lineage>
</organism>
<gene>
    <name evidence="2" type="ORF">EVEC_LOCUS4074</name>
</gene>
<dbReference type="Proteomes" id="UP000274131">
    <property type="component" value="Unassembled WGS sequence"/>
</dbReference>
<dbReference type="WBParaSite" id="EVEC_0000436601-mRNA-1">
    <property type="protein sequence ID" value="EVEC_0000436601-mRNA-1"/>
    <property type="gene ID" value="EVEC_0000436601"/>
</dbReference>
<evidence type="ECO:0000313" key="4">
    <source>
        <dbReference type="WBParaSite" id="EVEC_0000436601-mRNA-1"/>
    </source>
</evidence>
<evidence type="ECO:0000313" key="2">
    <source>
        <dbReference type="EMBL" id="VDD89323.1"/>
    </source>
</evidence>
<accession>A0A0N4V2W6</accession>
<dbReference type="EMBL" id="UXUI01007757">
    <property type="protein sequence ID" value="VDD89323.1"/>
    <property type="molecule type" value="Genomic_DNA"/>
</dbReference>
<proteinExistence type="predicted"/>
<feature type="region of interest" description="Disordered" evidence="1">
    <location>
        <begin position="69"/>
        <end position="91"/>
    </location>
</feature>
<dbReference type="AlphaFoldDB" id="A0A0N4V2W6"/>
<protein>
    <submittedName>
        <fullName evidence="2 4">Uncharacterized protein</fullName>
    </submittedName>
</protein>
<evidence type="ECO:0000313" key="3">
    <source>
        <dbReference type="Proteomes" id="UP000274131"/>
    </source>
</evidence>
<keyword evidence="3" id="KW-1185">Reference proteome</keyword>
<evidence type="ECO:0000256" key="1">
    <source>
        <dbReference type="SAM" id="MobiDB-lite"/>
    </source>
</evidence>